<evidence type="ECO:0000259" key="13">
    <source>
        <dbReference type="PROSITE" id="PS50994"/>
    </source>
</evidence>
<dbReference type="InterPro" id="IPR013103">
    <property type="entry name" value="RVT_2"/>
</dbReference>
<dbReference type="Pfam" id="PF07727">
    <property type="entry name" value="RVT_2"/>
    <property type="match status" value="2"/>
</dbReference>
<dbReference type="Gene3D" id="3.20.20.70">
    <property type="entry name" value="Aldolase class I"/>
    <property type="match status" value="1"/>
</dbReference>
<dbReference type="SUPFAM" id="SSF56672">
    <property type="entry name" value="DNA/RNA polymerases"/>
    <property type="match status" value="1"/>
</dbReference>
<dbReference type="InterPro" id="IPR036397">
    <property type="entry name" value="RNaseH_sf"/>
</dbReference>
<keyword evidence="8" id="KW-0456">Lyase</keyword>
<dbReference type="InterPro" id="IPR012337">
    <property type="entry name" value="RNaseH-like_sf"/>
</dbReference>
<accession>A0A6L2NG46</accession>
<dbReference type="PROSITE" id="PS50994">
    <property type="entry name" value="INTEGRASE"/>
    <property type="match status" value="1"/>
</dbReference>
<dbReference type="InterPro" id="IPR020624">
    <property type="entry name" value="Schiff_base-form_aldolases_CS"/>
</dbReference>
<dbReference type="Pfam" id="PF00701">
    <property type="entry name" value="DHDPS"/>
    <property type="match status" value="1"/>
</dbReference>
<dbReference type="UniPathway" id="UPA00034">
    <property type="reaction ID" value="UER00017"/>
</dbReference>
<feature type="compositionally biased region" description="Basic and acidic residues" evidence="11">
    <location>
        <begin position="1443"/>
        <end position="1454"/>
    </location>
</feature>
<feature type="compositionally biased region" description="Acidic residues" evidence="11">
    <location>
        <begin position="1536"/>
        <end position="1549"/>
    </location>
</feature>
<comment type="catalytic activity">
    <reaction evidence="10">
        <text>L-aspartate 4-semialdehyde + pyruvate = (2S,4S)-4-hydroxy-2,3,4,5-tetrahydrodipicolinate + H2O + H(+)</text>
        <dbReference type="Rhea" id="RHEA:34171"/>
        <dbReference type="ChEBI" id="CHEBI:15361"/>
        <dbReference type="ChEBI" id="CHEBI:15377"/>
        <dbReference type="ChEBI" id="CHEBI:15378"/>
        <dbReference type="ChEBI" id="CHEBI:67139"/>
        <dbReference type="ChEBI" id="CHEBI:537519"/>
        <dbReference type="EC" id="4.3.3.7"/>
    </reaction>
</comment>
<dbReference type="InterPro" id="IPR013785">
    <property type="entry name" value="Aldolase_TIM"/>
</dbReference>
<evidence type="ECO:0000256" key="12">
    <source>
        <dbReference type="SAM" id="Phobius"/>
    </source>
</evidence>
<dbReference type="InterPro" id="IPR002220">
    <property type="entry name" value="DapA-like"/>
</dbReference>
<feature type="domain" description="Integrase catalytic" evidence="13">
    <location>
        <begin position="826"/>
        <end position="922"/>
    </location>
</feature>
<evidence type="ECO:0000256" key="7">
    <source>
        <dbReference type="ARBA" id="ARBA00023154"/>
    </source>
</evidence>
<keyword evidence="12" id="KW-0812">Transmembrane</keyword>
<sequence length="2241" mass="252110">MMKARKYLSHGCQAFMAHVIDTNFEKKSVKDVLIINEFLNVFLEDLPGIPLERQVEFRIDLILGATPIAKTPYRLAPISSIEVREEDIPKTAFRTRYAFWPYKCTDNFHGSHEPCIKVDPAKIEAVMNWQTPKDIGEIQSFLGLAGYYRRFIQDFSKIASSLTKLTKKNTLFVWGEEQEEAFVTLRMRLCETLILVLPEGTEDMVVYSDASYSGLECILMKRGKVAQLEALKEENYKGKRITSYVSYFEDDSQGIKTRQGRIYIPLRINVKELLLEEAHNSKYSIHSGVKNASRLEEELLVAGFIRVWVSVVKRRFCFRICVYTVVTHCTLPVRTKKYEELAATEKIQVDCNLKATNIILQGLPSDVYSLVNHHRSPQYGSTHPTQHYSTTYPSTPHAITYPSTPLPNTYTSTIDSGLAVSMFKQGDDPIDAINKMMSFLSTVVSSRFPTTNNQLINSSNPRQQSTIHDGKVTVQPAQERQSSFVTGTSGTRAKISGIGHMERQCPKPKRKKDATWFRDKVLLVEAQGSVKAVITHNGAYQADDLDAYNSDCDEFSTANAVLMANLPSYGSDVLSEVPHTKHTHNDMLNQSVQEMQYSEQTHLVNYPKNKITSDSNIIPYSRYLLETENAAVQDTNSYAQQDAMILSVFEQLSNQEKEAKKTDKEIALEKKVKEVDDIVCKMGQSAKIVHMLTKPQVFYDNNLKQALGFQNPFYLEKAQQNRPMLYDGSVIAKETNVISIADSEETLMLEEEMDMNTSVNVNSPIAMNDSVNYVEMCNKCLELEAELIKQHNMVEKDKITATNKVPLREPIPLEVVAQESVVTKVYTRRPKEKLYLLHMDLCGPMRVASIKGKKYILVIVDDYSWFTRVKFLASKDEAHDFIIKFLKMIQVRLDTPIRNIRTYNGTEFVNQTLRSYNESVVVTACYTQNRSIIRRRHKKTPYELLHDKKPDLSYLHVFGALCYPNNDSEDLGKLQAKANIGIFIGYAPKKKAYRIYNRRPELQSMTPVTSSSGLVPNPIPQQPFPVAAAPRAVDLADSLVSTSIGHDAPSTRSSSNMRPIHTPFESLGRWTNDHPIANVIGDPSRLQVWELVSCPDNVMLIKLKWIYKVKTDEFGGVLKIKARLVAQGFSQQEYGDFPNGCKNGFLKLRAKEEVYVSQPEGFVDQDKPSHVYKLKKALYGLKQAPRACSGLPSQNTSHHIDSRSTTRKEALSFILELGHSKEIKYITDVIIDHLHQPWRIFASIINKYLCVKDDLAYQIDNIDSKKQDQMFYPRFTKIIIHHFLKKDKSISMRNKTFMHTTRDDILLGTMRFVSRHADTQVYGAIIPKAMTNQALLDSIAYKTYYAIASGAEPPKSRKSQKKSDSSISSEESPFEKKSAKAKKFVAAKPKSTKKKALIKADSGKGLNVLSEVALSEGFLMSNISRHLVQMKEMVLNQGVPDVPKYDCESDKESWDDSGEEDDDDKDDTEDGEENDDGDANDDDNDDDDNDDNDGDDDDDDNGANDGDNQEDNDKNNDKEETDSDRTLNHFTMKYYEEEEEEEKVDDEEKMDEKDNEVTKELYKDVNVNLGNKDTNMTDVDQGGSGQHNVSQELGFEQVEEDAHVTLTPVLNTQKTDEPVQSSSVSSDFTSKLLNLESPSLAENEIASLMDTTVRHEEPRSQTSSLYTIPVRATPDVTPIFTTTISSPPPFFNPLSQQATPTTSEATTAQVHQYAQAISLIPAIVDRYMDNKLGEAIHKHQASPGRSPNEAALELKLILKQYIKMLYQQMSAFKSMANDSGFRFVSPNAPNNIRSTRWVSPKAAVIPNFHLPMRSFEVKNRTSTDEIKSLRLITAIKTPYLPDGRFDLEAYDALVNMQIQDGADGVIVGGTTGEGQLMSWDEHIMLIGHTINCFGTSIKVIGNTGSNSTREAIHATEQGFAVGMHAALHINPYYGKTSQEGMVSHFKCVLPMGPTIIYNVPSRTGQDIPPSVIRSLAENTNLAGVKECVGHDRVEEYTKNDITVWSGNDDECHVSRWEHGATGVISVTSNLVPGLMRQLMFEGKNPSLDAKLLPLMKWLFCEPNPIGINTALAQLGVIRPVFRLPYVPLPLAKRVEFVNLVKDIGRENFIGEKDVQVLDDDDFILISFSSPHVVCHGDVVSDHLRIEPRPKTLLILVIFDIAILGNRNITVANNSSSWVVQRLTSFSVVVVLAVVVVVGFLRVFCLFVAHFVLGFLVVLVRFVVVAVVTVVVEVVEDVEIVE</sequence>
<dbReference type="GO" id="GO:0008840">
    <property type="term" value="F:4-hydroxy-tetrahydrodipicolinate synthase activity"/>
    <property type="evidence" value="ECO:0007669"/>
    <property type="project" value="UniProtKB-EC"/>
</dbReference>
<feature type="compositionally biased region" description="Acidic residues" evidence="11">
    <location>
        <begin position="1455"/>
        <end position="1510"/>
    </location>
</feature>
<dbReference type="PRINTS" id="PR00146">
    <property type="entry name" value="DHPICSNTHASE"/>
</dbReference>
<dbReference type="EC" id="4.3.3.7" evidence="4"/>
<reference evidence="14" key="1">
    <citation type="journal article" date="2019" name="Sci. Rep.">
        <title>Draft genome of Tanacetum cinerariifolium, the natural source of mosquito coil.</title>
        <authorList>
            <person name="Yamashiro T."/>
            <person name="Shiraishi A."/>
            <person name="Satake H."/>
            <person name="Nakayama K."/>
        </authorList>
    </citation>
    <scope>NUCLEOTIDE SEQUENCE</scope>
</reference>
<feature type="region of interest" description="Disordered" evidence="11">
    <location>
        <begin position="1440"/>
        <end position="1555"/>
    </location>
</feature>
<dbReference type="Gene3D" id="3.30.420.10">
    <property type="entry name" value="Ribonuclease H-like superfamily/Ribonuclease H"/>
    <property type="match status" value="1"/>
</dbReference>
<evidence type="ECO:0000256" key="3">
    <source>
        <dbReference type="ARBA" id="ARBA00007592"/>
    </source>
</evidence>
<keyword evidence="6" id="KW-0220">Diaminopimelate biosynthesis</keyword>
<organism evidence="14">
    <name type="scientific">Tanacetum cinerariifolium</name>
    <name type="common">Dalmatian daisy</name>
    <name type="synonym">Chrysanthemum cinerariifolium</name>
    <dbReference type="NCBI Taxonomy" id="118510"/>
    <lineage>
        <taxon>Eukaryota</taxon>
        <taxon>Viridiplantae</taxon>
        <taxon>Streptophyta</taxon>
        <taxon>Embryophyta</taxon>
        <taxon>Tracheophyta</taxon>
        <taxon>Spermatophyta</taxon>
        <taxon>Magnoliopsida</taxon>
        <taxon>eudicotyledons</taxon>
        <taxon>Gunneridae</taxon>
        <taxon>Pentapetalae</taxon>
        <taxon>asterids</taxon>
        <taxon>campanulids</taxon>
        <taxon>Asterales</taxon>
        <taxon>Asteraceae</taxon>
        <taxon>Asteroideae</taxon>
        <taxon>Anthemideae</taxon>
        <taxon>Anthemidinae</taxon>
        <taxon>Tanacetum</taxon>
    </lineage>
</organism>
<dbReference type="GO" id="GO:0009089">
    <property type="term" value="P:lysine biosynthetic process via diaminopimelate"/>
    <property type="evidence" value="ECO:0007669"/>
    <property type="project" value="UniProtKB-UniPathway"/>
</dbReference>
<gene>
    <name evidence="14" type="ORF">Tci_056988</name>
</gene>
<evidence type="ECO:0000256" key="10">
    <source>
        <dbReference type="ARBA" id="ARBA00047836"/>
    </source>
</evidence>
<evidence type="ECO:0000256" key="4">
    <source>
        <dbReference type="ARBA" id="ARBA00012086"/>
    </source>
</evidence>
<dbReference type="GO" id="GO:0015074">
    <property type="term" value="P:DNA integration"/>
    <property type="evidence" value="ECO:0007669"/>
    <property type="project" value="InterPro"/>
</dbReference>
<dbReference type="SUPFAM" id="SSF51569">
    <property type="entry name" value="Aldolase"/>
    <property type="match status" value="1"/>
</dbReference>
<dbReference type="HAMAP" id="MF_00418">
    <property type="entry name" value="DapA"/>
    <property type="match status" value="1"/>
</dbReference>
<evidence type="ECO:0000256" key="1">
    <source>
        <dbReference type="ARBA" id="ARBA00003294"/>
    </source>
</evidence>
<dbReference type="SUPFAM" id="SSF53098">
    <property type="entry name" value="Ribonuclease H-like"/>
    <property type="match status" value="1"/>
</dbReference>
<name>A0A6L2NG46_TANCI</name>
<comment type="caution">
    <text evidence="14">The sequence shown here is derived from an EMBL/GenBank/DDBJ whole genome shotgun (WGS) entry which is preliminary data.</text>
</comment>
<dbReference type="InterPro" id="IPR001584">
    <property type="entry name" value="Integrase_cat-core"/>
</dbReference>
<dbReference type="NCBIfam" id="TIGR00674">
    <property type="entry name" value="dapA"/>
    <property type="match status" value="1"/>
</dbReference>
<dbReference type="InterPro" id="IPR005263">
    <property type="entry name" value="DapA"/>
</dbReference>
<comment type="function">
    <text evidence="1">Catalyzes the condensation of (S)-aspartate-beta-semialdehyde [(S)-ASA] and pyruvate to 4-hydroxy-tetrahydrodipicolinate (HTPA).</text>
</comment>
<evidence type="ECO:0000256" key="9">
    <source>
        <dbReference type="ARBA" id="ARBA00023270"/>
    </source>
</evidence>
<dbReference type="PROSITE" id="PS00666">
    <property type="entry name" value="DHDPS_2"/>
    <property type="match status" value="1"/>
</dbReference>
<dbReference type="GO" id="GO:0003676">
    <property type="term" value="F:nucleic acid binding"/>
    <property type="evidence" value="ECO:0007669"/>
    <property type="project" value="InterPro"/>
</dbReference>
<dbReference type="CDD" id="cd00950">
    <property type="entry name" value="DHDPS"/>
    <property type="match status" value="1"/>
</dbReference>
<feature type="region of interest" description="Disordered" evidence="11">
    <location>
        <begin position="1352"/>
        <end position="1386"/>
    </location>
</feature>
<feature type="compositionally biased region" description="Basic and acidic residues" evidence="11">
    <location>
        <begin position="1511"/>
        <end position="1527"/>
    </location>
</feature>
<proteinExistence type="inferred from homology"/>
<dbReference type="EMBL" id="BKCJ010009016">
    <property type="protein sequence ID" value="GEU85010.1"/>
    <property type="molecule type" value="Genomic_DNA"/>
</dbReference>
<dbReference type="InterPro" id="IPR043502">
    <property type="entry name" value="DNA/RNA_pol_sf"/>
</dbReference>
<dbReference type="InterPro" id="IPR057670">
    <property type="entry name" value="SH3_retrovirus"/>
</dbReference>
<dbReference type="Gene3D" id="3.30.70.270">
    <property type="match status" value="1"/>
</dbReference>
<feature type="transmembrane region" description="Helical" evidence="12">
    <location>
        <begin position="2182"/>
        <end position="2203"/>
    </location>
</feature>
<evidence type="ECO:0000313" key="14">
    <source>
        <dbReference type="EMBL" id="GEU85010.1"/>
    </source>
</evidence>
<dbReference type="SMART" id="SM01130">
    <property type="entry name" value="DHDPS"/>
    <property type="match status" value="1"/>
</dbReference>
<comment type="pathway">
    <text evidence="2">Amino-acid biosynthesis; L-lysine biosynthesis via DAP pathway; (S)-tetrahydrodipicolinate from L-aspartate: step 3/4.</text>
</comment>
<comment type="similarity">
    <text evidence="3">Belongs to the DapA family.</text>
</comment>
<keyword evidence="7" id="KW-0457">Lysine biosynthesis</keyword>
<keyword evidence="5" id="KW-0028">Amino-acid biosynthesis</keyword>
<dbReference type="InterPro" id="IPR020625">
    <property type="entry name" value="Schiff_base-form_aldolases_AS"/>
</dbReference>
<dbReference type="PANTHER" id="PTHR12128:SF15">
    <property type="entry name" value="4-HYDROXY-TETRAHYDRODIPICOLINATE SYNTHASE 1, CHLOROPLASTIC"/>
    <property type="match status" value="1"/>
</dbReference>
<keyword evidence="12" id="KW-0472">Membrane</keyword>
<dbReference type="FunFam" id="3.30.70.270:FF:000020">
    <property type="entry name" value="Transposon Tf2-6 polyprotein-like Protein"/>
    <property type="match status" value="1"/>
</dbReference>
<dbReference type="PANTHER" id="PTHR12128">
    <property type="entry name" value="DIHYDRODIPICOLINATE SYNTHASE"/>
    <property type="match status" value="1"/>
</dbReference>
<protein>
    <recommendedName>
        <fullName evidence="4">4-hydroxy-tetrahydrodipicolinate synthase</fullName>
        <ecNumber evidence="4">4.3.3.7</ecNumber>
    </recommendedName>
</protein>
<keyword evidence="12" id="KW-1133">Transmembrane helix</keyword>
<evidence type="ECO:0000256" key="6">
    <source>
        <dbReference type="ARBA" id="ARBA00022915"/>
    </source>
</evidence>
<dbReference type="PROSITE" id="PS00665">
    <property type="entry name" value="DHDPS_1"/>
    <property type="match status" value="1"/>
</dbReference>
<keyword evidence="9" id="KW-0704">Schiff base</keyword>
<evidence type="ECO:0000256" key="5">
    <source>
        <dbReference type="ARBA" id="ARBA00022605"/>
    </source>
</evidence>
<dbReference type="Pfam" id="PF25597">
    <property type="entry name" value="SH3_retrovirus"/>
    <property type="match status" value="1"/>
</dbReference>
<evidence type="ECO:0000256" key="11">
    <source>
        <dbReference type="SAM" id="MobiDB-lite"/>
    </source>
</evidence>
<evidence type="ECO:0000256" key="2">
    <source>
        <dbReference type="ARBA" id="ARBA00005120"/>
    </source>
</evidence>
<feature type="transmembrane region" description="Helical" evidence="12">
    <location>
        <begin position="2210"/>
        <end position="2231"/>
    </location>
</feature>
<evidence type="ECO:0000256" key="8">
    <source>
        <dbReference type="ARBA" id="ARBA00023239"/>
    </source>
</evidence>
<dbReference type="InterPro" id="IPR043128">
    <property type="entry name" value="Rev_trsase/Diguanyl_cyclase"/>
</dbReference>
<dbReference type="GO" id="GO:0019877">
    <property type="term" value="P:diaminopimelate biosynthetic process"/>
    <property type="evidence" value="ECO:0007669"/>
    <property type="project" value="UniProtKB-KW"/>
</dbReference>